<organism evidence="1 2">
    <name type="scientific">Plakobranchus ocellatus</name>
    <dbReference type="NCBI Taxonomy" id="259542"/>
    <lineage>
        <taxon>Eukaryota</taxon>
        <taxon>Metazoa</taxon>
        <taxon>Spiralia</taxon>
        <taxon>Lophotrochozoa</taxon>
        <taxon>Mollusca</taxon>
        <taxon>Gastropoda</taxon>
        <taxon>Heterobranchia</taxon>
        <taxon>Euthyneura</taxon>
        <taxon>Panpulmonata</taxon>
        <taxon>Sacoglossa</taxon>
        <taxon>Placobranchoidea</taxon>
        <taxon>Plakobranchidae</taxon>
        <taxon>Plakobranchus</taxon>
    </lineage>
</organism>
<comment type="caution">
    <text evidence="1">The sequence shown here is derived from an EMBL/GenBank/DDBJ whole genome shotgun (WGS) entry which is preliminary data.</text>
</comment>
<accession>A0AAV4CDK7</accession>
<dbReference type="EMBL" id="BLXT01006265">
    <property type="protein sequence ID" value="GFO30831.1"/>
    <property type="molecule type" value="Genomic_DNA"/>
</dbReference>
<protein>
    <recommendedName>
        <fullName evidence="3">60S ribosomal protein L34</fullName>
    </recommendedName>
</protein>
<proteinExistence type="predicted"/>
<gene>
    <name evidence="1" type="ORF">PoB_005733600</name>
</gene>
<dbReference type="Proteomes" id="UP000735302">
    <property type="component" value="Unassembled WGS sequence"/>
</dbReference>
<dbReference type="AlphaFoldDB" id="A0AAV4CDK7"/>
<sequence length="142" mass="16809">MPQEETLWYSSANSWRLQTFTKVCHRTADKLQPHTRILMQLVRQRQSLQKKAASQKKDPAYQREKSLGYLKTVKRLFVFQWHFQAPSSHKPLFKRCSCPSCGCTVKIRKKIHKSSRLDRVEKPNLFIARSVKPKRRADKLEI</sequence>
<keyword evidence="2" id="KW-1185">Reference proteome</keyword>
<evidence type="ECO:0008006" key="3">
    <source>
        <dbReference type="Google" id="ProtNLM"/>
    </source>
</evidence>
<evidence type="ECO:0000313" key="1">
    <source>
        <dbReference type="EMBL" id="GFO30831.1"/>
    </source>
</evidence>
<name>A0AAV4CDK7_9GAST</name>
<reference evidence="1 2" key="1">
    <citation type="journal article" date="2021" name="Elife">
        <title>Chloroplast acquisition without the gene transfer in kleptoplastic sea slugs, Plakobranchus ocellatus.</title>
        <authorList>
            <person name="Maeda T."/>
            <person name="Takahashi S."/>
            <person name="Yoshida T."/>
            <person name="Shimamura S."/>
            <person name="Takaki Y."/>
            <person name="Nagai Y."/>
            <person name="Toyoda A."/>
            <person name="Suzuki Y."/>
            <person name="Arimoto A."/>
            <person name="Ishii H."/>
            <person name="Satoh N."/>
            <person name="Nishiyama T."/>
            <person name="Hasebe M."/>
            <person name="Maruyama T."/>
            <person name="Minagawa J."/>
            <person name="Obokata J."/>
            <person name="Shigenobu S."/>
        </authorList>
    </citation>
    <scope>NUCLEOTIDE SEQUENCE [LARGE SCALE GENOMIC DNA]</scope>
</reference>
<evidence type="ECO:0000313" key="2">
    <source>
        <dbReference type="Proteomes" id="UP000735302"/>
    </source>
</evidence>